<name>A0A553P2K7_TIGCA</name>
<reference evidence="13 14" key="1">
    <citation type="journal article" date="2018" name="Nat. Ecol. Evol.">
        <title>Genomic signatures of mitonuclear coevolution across populations of Tigriopus californicus.</title>
        <authorList>
            <person name="Barreto F.S."/>
            <person name="Watson E.T."/>
            <person name="Lima T.G."/>
            <person name="Willett C.S."/>
            <person name="Edmands S."/>
            <person name="Li W."/>
            <person name="Burton R.S."/>
        </authorList>
    </citation>
    <scope>NUCLEOTIDE SEQUENCE [LARGE SCALE GENOMIC DNA]</scope>
    <source>
        <strain evidence="13 14">San Diego</strain>
    </source>
</reference>
<evidence type="ECO:0000259" key="12">
    <source>
        <dbReference type="Pfam" id="PF04104"/>
    </source>
</evidence>
<keyword evidence="4" id="KW-0004">4Fe-4S</keyword>
<keyword evidence="14" id="KW-1185">Reference proteome</keyword>
<dbReference type="GO" id="GO:0006270">
    <property type="term" value="P:DNA replication initiation"/>
    <property type="evidence" value="ECO:0007669"/>
    <property type="project" value="TreeGrafter"/>
</dbReference>
<feature type="domain" description="DNA primase large subunit C-terminal" evidence="12">
    <location>
        <begin position="329"/>
        <end position="499"/>
    </location>
</feature>
<evidence type="ECO:0000256" key="3">
    <source>
        <dbReference type="ARBA" id="ARBA00019038"/>
    </source>
</evidence>
<dbReference type="GO" id="GO:0005658">
    <property type="term" value="C:alpha DNA polymerase:primase complex"/>
    <property type="evidence" value="ECO:0007669"/>
    <property type="project" value="TreeGrafter"/>
</dbReference>
<dbReference type="GO" id="GO:0006269">
    <property type="term" value="P:DNA replication, synthesis of primer"/>
    <property type="evidence" value="ECO:0007669"/>
    <property type="project" value="UniProtKB-KW"/>
</dbReference>
<evidence type="ECO:0000256" key="9">
    <source>
        <dbReference type="ARBA" id="ARBA00023014"/>
    </source>
</evidence>
<dbReference type="Pfam" id="PF04104">
    <property type="entry name" value="DNA_primase_lrg"/>
    <property type="match status" value="1"/>
</dbReference>
<comment type="similarity">
    <text evidence="2">Belongs to the eukaryotic-type primase large subunit family.</text>
</comment>
<dbReference type="GO" id="GO:0046872">
    <property type="term" value="F:metal ion binding"/>
    <property type="evidence" value="ECO:0007669"/>
    <property type="project" value="UniProtKB-KW"/>
</dbReference>
<evidence type="ECO:0000256" key="7">
    <source>
        <dbReference type="ARBA" id="ARBA00022723"/>
    </source>
</evidence>
<dbReference type="PANTHER" id="PTHR10537">
    <property type="entry name" value="DNA PRIMASE LARGE SUBUNIT"/>
    <property type="match status" value="1"/>
</dbReference>
<feature type="compositionally biased region" description="Basic residues" evidence="11">
    <location>
        <begin position="1"/>
        <end position="10"/>
    </location>
</feature>
<dbReference type="GO" id="GO:0003677">
    <property type="term" value="F:DNA binding"/>
    <property type="evidence" value="ECO:0007669"/>
    <property type="project" value="UniProtKB-KW"/>
</dbReference>
<evidence type="ECO:0000256" key="8">
    <source>
        <dbReference type="ARBA" id="ARBA00023004"/>
    </source>
</evidence>
<evidence type="ECO:0000256" key="4">
    <source>
        <dbReference type="ARBA" id="ARBA00022485"/>
    </source>
</evidence>
<dbReference type="Pfam" id="PF26466">
    <property type="entry name" value="DNA_primase_lrg_N"/>
    <property type="match status" value="1"/>
</dbReference>
<dbReference type="InterPro" id="IPR016558">
    <property type="entry name" value="DNA_primase_lsu_euk"/>
</dbReference>
<dbReference type="EMBL" id="VCGU01000008">
    <property type="protein sequence ID" value="TRY71913.1"/>
    <property type="molecule type" value="Genomic_DNA"/>
</dbReference>
<dbReference type="STRING" id="6832.A0A553P2K7"/>
<feature type="region of interest" description="Disordered" evidence="11">
    <location>
        <begin position="1"/>
        <end position="26"/>
    </location>
</feature>
<evidence type="ECO:0000313" key="14">
    <source>
        <dbReference type="Proteomes" id="UP000318571"/>
    </source>
</evidence>
<keyword evidence="8" id="KW-0408">Iron</keyword>
<dbReference type="InterPro" id="IPR007238">
    <property type="entry name" value="DNA_primase_lsu_euk/arc"/>
</dbReference>
<keyword evidence="7" id="KW-0479">Metal-binding</keyword>
<gene>
    <name evidence="13" type="ORF">TCAL_00178</name>
</gene>
<sequence>MNFGTAHRKPAQGGKRALGLNSERSHLGVRQREAEDLLRVYPVPLQFYDQSPECEVRLHQFEQLAQDRFALLKQVERLMSASDAYKNLNLTAHALEKELKGDLAGYRGSELRDNSSDHTNRSQQIHLVRQEQEAQAQRVARNRTNDHLSHFILRLVLCQTEEERRWMIQQEVDLFRLRCEIIFKSTDSGSALDDFLAHNDLVYPEVLSEELDENDLRQRLTQSSVGAHDGSIHYKVPFTEALDLVRHRKCYVQNGWCYVLKEEIVSLLAHLFKTILQHGLISTNKLIGQLSEDQRIRDLIHKVKVDDGKSGDFTNTDGTEKITPEMVKSLAERHFPLCMKSMQMTLNSTHHLKYNGRLQYGLFLKGAGLSMEDAIKFFRSEFTKAHVDPDKFDKEYSYGIRYNYGKEGKKVNFSPWSCMRIIMGNVSPGENHGCPYRHNDEASLKALLMKCGLEGSHLNDILAEAKAGHFQKACGRHYQATHSGIELSTGLTNHPNQFYMESLKGAKPVGGSKMANIKTEHASLFLDNQPKTEGDKKMESELISQSLMDDSEVVDI</sequence>
<dbReference type="CDD" id="cd07322">
    <property type="entry name" value="PriL_PriS_Eukaryotic"/>
    <property type="match status" value="1"/>
</dbReference>
<dbReference type="Proteomes" id="UP000318571">
    <property type="component" value="Chromosome 7"/>
</dbReference>
<keyword evidence="9" id="KW-0411">Iron-sulfur</keyword>
<keyword evidence="5" id="KW-0639">Primosome</keyword>
<dbReference type="AlphaFoldDB" id="A0A553P2K7"/>
<evidence type="ECO:0000256" key="6">
    <source>
        <dbReference type="ARBA" id="ARBA00022705"/>
    </source>
</evidence>
<organism evidence="13 14">
    <name type="scientific">Tigriopus californicus</name>
    <name type="common">Marine copepod</name>
    <dbReference type="NCBI Taxonomy" id="6832"/>
    <lineage>
        <taxon>Eukaryota</taxon>
        <taxon>Metazoa</taxon>
        <taxon>Ecdysozoa</taxon>
        <taxon>Arthropoda</taxon>
        <taxon>Crustacea</taxon>
        <taxon>Multicrustacea</taxon>
        <taxon>Hexanauplia</taxon>
        <taxon>Copepoda</taxon>
        <taxon>Harpacticoida</taxon>
        <taxon>Harpacticidae</taxon>
        <taxon>Tigriopus</taxon>
    </lineage>
</organism>
<evidence type="ECO:0000256" key="1">
    <source>
        <dbReference type="ARBA" id="ARBA00001966"/>
    </source>
</evidence>
<comment type="caution">
    <text evidence="13">The sequence shown here is derived from an EMBL/GenBank/DDBJ whole genome shotgun (WGS) entry which is preliminary data.</text>
</comment>
<protein>
    <recommendedName>
        <fullName evidence="3">DNA primase large subunit</fullName>
    </recommendedName>
</protein>
<keyword evidence="6" id="KW-0235">DNA replication</keyword>
<keyword evidence="10" id="KW-0238">DNA-binding</keyword>
<dbReference type="OrthoDB" id="421393at2759"/>
<comment type="cofactor">
    <cofactor evidence="1">
        <name>[4Fe-4S] cluster</name>
        <dbReference type="ChEBI" id="CHEBI:49883"/>
    </cofactor>
</comment>
<evidence type="ECO:0000313" key="13">
    <source>
        <dbReference type="EMBL" id="TRY71913.1"/>
    </source>
</evidence>
<dbReference type="Gene3D" id="1.20.930.80">
    <property type="match status" value="1"/>
</dbReference>
<evidence type="ECO:0000256" key="5">
    <source>
        <dbReference type="ARBA" id="ARBA00022515"/>
    </source>
</evidence>
<evidence type="ECO:0000256" key="2">
    <source>
        <dbReference type="ARBA" id="ARBA00010564"/>
    </source>
</evidence>
<dbReference type="GO" id="GO:0051539">
    <property type="term" value="F:4 iron, 4 sulfur cluster binding"/>
    <property type="evidence" value="ECO:0007669"/>
    <property type="project" value="UniProtKB-KW"/>
</dbReference>
<proteinExistence type="inferred from homology"/>
<accession>A0A553P2K7</accession>
<evidence type="ECO:0000256" key="10">
    <source>
        <dbReference type="ARBA" id="ARBA00023125"/>
    </source>
</evidence>
<evidence type="ECO:0000256" key="11">
    <source>
        <dbReference type="SAM" id="MobiDB-lite"/>
    </source>
</evidence>
<dbReference type="OMA" id="RINYKPW"/>
<dbReference type="InterPro" id="IPR058560">
    <property type="entry name" value="DNA_primase_C"/>
</dbReference>
<dbReference type="PANTHER" id="PTHR10537:SF3">
    <property type="entry name" value="DNA PRIMASE LARGE SUBUNIT"/>
    <property type="match status" value="1"/>
</dbReference>